<evidence type="ECO:0000313" key="15">
    <source>
        <dbReference type="EMBL" id="ABA97716.2"/>
    </source>
</evidence>
<organism evidence="15">
    <name type="scientific">Oryza sativa subsp. japonica</name>
    <name type="common">Rice</name>
    <dbReference type="NCBI Taxonomy" id="39947"/>
    <lineage>
        <taxon>Eukaryota</taxon>
        <taxon>Viridiplantae</taxon>
        <taxon>Streptophyta</taxon>
        <taxon>Embryophyta</taxon>
        <taxon>Tracheophyta</taxon>
        <taxon>Spermatophyta</taxon>
        <taxon>Magnoliopsida</taxon>
        <taxon>Liliopsida</taxon>
        <taxon>Poales</taxon>
        <taxon>Poaceae</taxon>
        <taxon>BOP clade</taxon>
        <taxon>Oryzoideae</taxon>
        <taxon>Oryzeae</taxon>
        <taxon>Oryzinae</taxon>
        <taxon>Oryza</taxon>
        <taxon>Oryza sativa</taxon>
    </lineage>
</organism>
<evidence type="ECO:0000259" key="13">
    <source>
        <dbReference type="Pfam" id="PF00891"/>
    </source>
</evidence>
<dbReference type="FunFam" id="1.10.10.10:FF:000292">
    <property type="entry name" value="O-methyltransferase ZRP4"/>
    <property type="match status" value="1"/>
</dbReference>
<dbReference type="SUPFAM" id="SSF46785">
    <property type="entry name" value="Winged helix' DNA-binding domain"/>
    <property type="match status" value="1"/>
</dbReference>
<dbReference type="Gene3D" id="3.40.50.150">
    <property type="entry name" value="Vaccinia Virus protein VP39"/>
    <property type="match status" value="1"/>
</dbReference>
<evidence type="ECO:0000256" key="8">
    <source>
        <dbReference type="ARBA" id="ARBA00038277"/>
    </source>
</evidence>
<dbReference type="InterPro" id="IPR036390">
    <property type="entry name" value="WH_DNA-bd_sf"/>
</dbReference>
<evidence type="ECO:0000256" key="6">
    <source>
        <dbReference type="ARBA" id="ARBA00022691"/>
    </source>
</evidence>
<dbReference type="InterPro" id="IPR001077">
    <property type="entry name" value="COMT_C"/>
</dbReference>
<dbReference type="Gene3D" id="1.10.10.10">
    <property type="entry name" value="Winged helix-like DNA-binding domain superfamily/Winged helix DNA-binding domain"/>
    <property type="match status" value="1"/>
</dbReference>
<keyword evidence="3" id="KW-0963">Cytoplasm</keyword>
<dbReference type="Pfam" id="PF08100">
    <property type="entry name" value="Dimerisation"/>
    <property type="match status" value="1"/>
</dbReference>
<comment type="pathway">
    <text evidence="7">Aromatic compound metabolism; melatonin biosynthesis; melatonin from serotonin: step 1/2.</text>
</comment>
<accession>Q2QS34</accession>
<keyword evidence="6" id="KW-0949">S-adenosyl-L-methionine</keyword>
<comment type="catalytic activity">
    <reaction evidence="11">
        <text>N-acetylserotonin + S-adenosyl-L-methionine = melatonin + S-adenosyl-L-homocysteine + H(+)</text>
        <dbReference type="Rhea" id="RHEA:15573"/>
        <dbReference type="ChEBI" id="CHEBI:15378"/>
        <dbReference type="ChEBI" id="CHEBI:16796"/>
        <dbReference type="ChEBI" id="CHEBI:17697"/>
        <dbReference type="ChEBI" id="CHEBI:57856"/>
        <dbReference type="ChEBI" id="CHEBI:59789"/>
        <dbReference type="EC" id="2.1.1.4"/>
    </reaction>
</comment>
<evidence type="ECO:0000256" key="4">
    <source>
        <dbReference type="ARBA" id="ARBA00022603"/>
    </source>
</evidence>
<dbReference type="HOGENOM" id="CLU_005533_7_0_1"/>
<dbReference type="InterPro" id="IPR029063">
    <property type="entry name" value="SAM-dependent_MTases_sf"/>
</dbReference>
<name>Q2QS34_ORYSJ</name>
<sequence>MAPIQSNGQHATSSLDALSELYGNTFSVIKSMALKAALDLGIADAIHHHGGAATMAQIATRVTLHPSKIPCLRRLMRVLTLSGIFAVQKPAPGDAAAEADEAPMYTLTPVSRLLIGAGNQRHMMSMLLHPCFIAPFFRISDWLQLELPEPCMFKHTHGQSFWEMTNEDAAFNTVVNDGMASDSAFMMDILVREHGEVFQGISSLVDVAGGNGAAARAIAKAFPEVKCSVMDLAHVVADAPRGTGVEFIAGDMFDSIPAANAVFLKWIMHDWSDNDCVKILRNCKKAIPSRDAGGKVIIMDIVVGVGPSDQKHRDVQILFDALIMFVNGVERDEQEWKKLFVEAGFSSYKIMPVMGFSDCNTYQKIQSAINPFLGEGVNGILDWGSSAVRGRRAVNAGMRRRADLPMDSSLAANSGLRRQKLEAADRVEAG</sequence>
<dbReference type="GO" id="GO:0032259">
    <property type="term" value="P:methylation"/>
    <property type="evidence" value="ECO:0007669"/>
    <property type="project" value="UniProtKB-KW"/>
</dbReference>
<evidence type="ECO:0000256" key="2">
    <source>
        <dbReference type="ARBA" id="ARBA00011738"/>
    </source>
</evidence>
<dbReference type="PANTHER" id="PTHR11746">
    <property type="entry name" value="O-METHYLTRANSFERASE"/>
    <property type="match status" value="1"/>
</dbReference>
<dbReference type="EMBL" id="DP000011">
    <property type="protein sequence ID" value="ABA97716.2"/>
    <property type="molecule type" value="Genomic_DNA"/>
</dbReference>
<dbReference type="InterPro" id="IPR036388">
    <property type="entry name" value="WH-like_DNA-bd_sf"/>
</dbReference>
<evidence type="ECO:0000256" key="1">
    <source>
        <dbReference type="ARBA" id="ARBA00004496"/>
    </source>
</evidence>
<keyword evidence="4 15" id="KW-0489">Methyltransferase</keyword>
<reference evidence="15" key="2">
    <citation type="submission" date="2005-04" db="EMBL/GenBank/DDBJ databases">
        <authorList>
            <person name="Buell C.R."/>
            <person name="Wing R.A."/>
            <person name="McCombie W.A."/>
            <person name="Ouyang S."/>
        </authorList>
    </citation>
    <scope>NUCLEOTIDE SEQUENCE</scope>
</reference>
<comment type="function">
    <text evidence="12">Methyltransferase which catalyzes the transfer of a methyl group onto N-acetylserotonin, producing melatonin (N-acetyl-5-methoxytryptamine).</text>
</comment>
<comment type="subcellular location">
    <subcellularLocation>
        <location evidence="1">Cytoplasm</location>
    </subcellularLocation>
</comment>
<evidence type="ECO:0000256" key="3">
    <source>
        <dbReference type="ARBA" id="ARBA00022490"/>
    </source>
</evidence>
<reference evidence="15" key="3">
    <citation type="submission" date="2006-01" db="EMBL/GenBank/DDBJ databases">
        <authorList>
            <person name="Buell R."/>
        </authorList>
    </citation>
    <scope>NUCLEOTIDE SEQUENCE</scope>
</reference>
<dbReference type="InterPro" id="IPR012967">
    <property type="entry name" value="COMT_dimerisation"/>
</dbReference>
<dbReference type="PROSITE" id="PS51683">
    <property type="entry name" value="SAM_OMT_II"/>
    <property type="match status" value="1"/>
</dbReference>
<gene>
    <name evidence="15" type="ordered locus">LOC_Os12g25490</name>
</gene>
<evidence type="ECO:0000256" key="9">
    <source>
        <dbReference type="ARBA" id="ARBA00039116"/>
    </source>
</evidence>
<evidence type="ECO:0000256" key="5">
    <source>
        <dbReference type="ARBA" id="ARBA00022679"/>
    </source>
</evidence>
<dbReference type="Pfam" id="PF00891">
    <property type="entry name" value="Methyltransf_2"/>
    <property type="match status" value="1"/>
</dbReference>
<comment type="similarity">
    <text evidence="8">Belongs to the class I-like SAM-binding methyltransferase superfamily. Cation-independent O-methyltransferase family.</text>
</comment>
<dbReference type="GO" id="GO:0046983">
    <property type="term" value="F:protein dimerization activity"/>
    <property type="evidence" value="ECO:0007669"/>
    <property type="project" value="InterPro"/>
</dbReference>
<proteinExistence type="inferred from homology"/>
<evidence type="ECO:0000256" key="12">
    <source>
        <dbReference type="ARBA" id="ARBA00058933"/>
    </source>
</evidence>
<dbReference type="AlphaFoldDB" id="Q2QS34"/>
<dbReference type="GO" id="GO:0030187">
    <property type="term" value="P:melatonin biosynthetic process"/>
    <property type="evidence" value="ECO:0007669"/>
    <property type="project" value="UniProtKB-KW"/>
</dbReference>
<keyword evidence="10" id="KW-0471">Melatonin biosynthesis</keyword>
<dbReference type="EC" id="2.1.1.4" evidence="9"/>
<keyword evidence="5 15" id="KW-0808">Transferase</keyword>
<comment type="subunit">
    <text evidence="2">Homodimer.</text>
</comment>
<reference evidence="15" key="1">
    <citation type="journal article" date="2005" name="BMC Biol.">
        <title>The sequence of rice chromosomes 11 and 12, rich in disease resistance genes and recent gene duplications.</title>
        <authorList>
            <consortium name="The rice chromosomes 11 and 12 sequencing consortia"/>
        </authorList>
    </citation>
    <scope>NUCLEOTIDE SEQUENCE [LARGE SCALE GENOMIC DNA]</scope>
</reference>
<protein>
    <recommendedName>
        <fullName evidence="9">acetylserotonin O-methyltransferase</fullName>
        <ecNumber evidence="9">2.1.1.4</ecNumber>
    </recommendedName>
</protein>
<dbReference type="InterPro" id="IPR016461">
    <property type="entry name" value="COMT-like"/>
</dbReference>
<dbReference type="SUPFAM" id="SSF53335">
    <property type="entry name" value="S-adenosyl-L-methionine-dependent methyltransferases"/>
    <property type="match status" value="1"/>
</dbReference>
<feature type="domain" description="O-methyltransferase dimerisation" evidence="14">
    <location>
        <begin position="26"/>
        <end position="115"/>
    </location>
</feature>
<evidence type="ECO:0000259" key="14">
    <source>
        <dbReference type="Pfam" id="PF08100"/>
    </source>
</evidence>
<dbReference type="GO" id="GO:0017096">
    <property type="term" value="F:acetylserotonin O-methyltransferase activity"/>
    <property type="evidence" value="ECO:0007669"/>
    <property type="project" value="UniProtKB-EC"/>
</dbReference>
<dbReference type="FunFam" id="3.40.50.150:FF:000057">
    <property type="entry name" value="O-methyltransferase ZRP4"/>
    <property type="match status" value="1"/>
</dbReference>
<evidence type="ECO:0000256" key="10">
    <source>
        <dbReference type="ARBA" id="ARBA00043260"/>
    </source>
</evidence>
<dbReference type="GO" id="GO:0005737">
    <property type="term" value="C:cytoplasm"/>
    <property type="evidence" value="ECO:0007669"/>
    <property type="project" value="UniProtKB-SubCell"/>
</dbReference>
<evidence type="ECO:0000256" key="7">
    <source>
        <dbReference type="ARBA" id="ARBA00037926"/>
    </source>
</evidence>
<feature type="domain" description="O-methyltransferase C-terminal" evidence="13">
    <location>
        <begin position="138"/>
        <end position="346"/>
    </location>
</feature>
<evidence type="ECO:0000256" key="11">
    <source>
        <dbReference type="ARBA" id="ARBA00050215"/>
    </source>
</evidence>